<organism evidence="1 2">
    <name type="scientific">Streptomyces brevispora</name>
    <dbReference type="NCBI Taxonomy" id="887462"/>
    <lineage>
        <taxon>Bacteria</taxon>
        <taxon>Bacillati</taxon>
        <taxon>Actinomycetota</taxon>
        <taxon>Actinomycetes</taxon>
        <taxon>Kitasatosporales</taxon>
        <taxon>Streptomycetaceae</taxon>
        <taxon>Streptomyces</taxon>
    </lineage>
</organism>
<comment type="caution">
    <text evidence="1">The sequence shown here is derived from an EMBL/GenBank/DDBJ whole genome shotgun (WGS) entry which is preliminary data.</text>
</comment>
<reference evidence="1 2" key="1">
    <citation type="submission" date="2019-06" db="EMBL/GenBank/DDBJ databases">
        <title>Sequencing the genomes of 1000 actinobacteria strains.</title>
        <authorList>
            <person name="Klenk H.-P."/>
        </authorList>
    </citation>
    <scope>NUCLEOTIDE SEQUENCE [LARGE SCALE GENOMIC DNA]</scope>
    <source>
        <strain evidence="1 2">DSM 42059</strain>
    </source>
</reference>
<dbReference type="Proteomes" id="UP000318186">
    <property type="component" value="Unassembled WGS sequence"/>
</dbReference>
<evidence type="ECO:0000313" key="1">
    <source>
        <dbReference type="EMBL" id="TWG07047.1"/>
    </source>
</evidence>
<protein>
    <submittedName>
        <fullName evidence="1">Uncharacterized protein</fullName>
    </submittedName>
</protein>
<accession>A0A561V5Z9</accession>
<proteinExistence type="predicted"/>
<evidence type="ECO:0000313" key="2">
    <source>
        <dbReference type="Proteomes" id="UP000318186"/>
    </source>
</evidence>
<name>A0A561V5Z9_9ACTN</name>
<dbReference type="EMBL" id="VIWW01000001">
    <property type="protein sequence ID" value="TWG07047.1"/>
    <property type="molecule type" value="Genomic_DNA"/>
</dbReference>
<gene>
    <name evidence="1" type="ORF">FHX80_115549</name>
</gene>
<dbReference type="AlphaFoldDB" id="A0A561V5Z9"/>
<sequence>MARLSAEPPVRVRSEYADCSEPTAAGGRARLFLLPSAFPTLDLTFHICA</sequence>